<evidence type="ECO:0000256" key="11">
    <source>
        <dbReference type="SAM" id="SignalP"/>
    </source>
</evidence>
<evidence type="ECO:0000313" key="13">
    <source>
        <dbReference type="EMBL" id="ESO05884.1"/>
    </source>
</evidence>
<dbReference type="PROSITE" id="PS50866">
    <property type="entry name" value="GOLD"/>
    <property type="match status" value="1"/>
</dbReference>
<evidence type="ECO:0000256" key="4">
    <source>
        <dbReference type="ARBA" id="ARBA00022729"/>
    </source>
</evidence>
<dbReference type="PANTHER" id="PTHR22811">
    <property type="entry name" value="TRANSMEMBRANE EMP24 DOMAIN-CONTAINING PROTEIN"/>
    <property type="match status" value="1"/>
</dbReference>
<dbReference type="GO" id="GO:0030134">
    <property type="term" value="C:COPII-coated ER to Golgi transport vesicle"/>
    <property type="evidence" value="ECO:0000318"/>
    <property type="project" value="GO_Central"/>
</dbReference>
<accession>T1EPL8</accession>
<dbReference type="GO" id="GO:0007030">
    <property type="term" value="P:Golgi organization"/>
    <property type="evidence" value="ECO:0000318"/>
    <property type="project" value="GO_Central"/>
</dbReference>
<dbReference type="EnsemblMetazoa" id="HelroT159966">
    <property type="protein sequence ID" value="HelroP159966"/>
    <property type="gene ID" value="HelroG159966"/>
</dbReference>
<evidence type="ECO:0000313" key="14">
    <source>
        <dbReference type="EnsemblMetazoa" id="HelroP159966"/>
    </source>
</evidence>
<feature type="chain" id="PRO_5010979925" description="GOLD domain-containing protein" evidence="11">
    <location>
        <begin position="23"/>
        <end position="239"/>
    </location>
</feature>
<dbReference type="GO" id="GO:0006888">
    <property type="term" value="P:endoplasmic reticulum to Golgi vesicle-mediated transport"/>
    <property type="evidence" value="ECO:0000318"/>
    <property type="project" value="GO_Central"/>
</dbReference>
<dbReference type="Proteomes" id="UP000015101">
    <property type="component" value="Unassembled WGS sequence"/>
</dbReference>
<feature type="region of interest" description="Disordered" evidence="9">
    <location>
        <begin position="214"/>
        <end position="239"/>
    </location>
</feature>
<dbReference type="InterPro" id="IPR036598">
    <property type="entry name" value="GOLD_dom_sf"/>
</dbReference>
<keyword evidence="6 10" id="KW-0472">Membrane</keyword>
<evidence type="ECO:0000256" key="10">
    <source>
        <dbReference type="SAM" id="Phobius"/>
    </source>
</evidence>
<dbReference type="OrthoDB" id="62956at2759"/>
<dbReference type="HOGENOM" id="CLU_066963_6_0_1"/>
<evidence type="ECO:0000256" key="1">
    <source>
        <dbReference type="ARBA" id="ARBA00004479"/>
    </source>
</evidence>
<evidence type="ECO:0000256" key="2">
    <source>
        <dbReference type="ARBA" id="ARBA00007104"/>
    </source>
</evidence>
<protein>
    <recommendedName>
        <fullName evidence="12">GOLD domain-containing protein</fullName>
    </recommendedName>
</protein>
<reference evidence="14" key="3">
    <citation type="submission" date="2015-06" db="UniProtKB">
        <authorList>
            <consortium name="EnsemblMetazoa"/>
        </authorList>
    </citation>
    <scope>IDENTIFICATION</scope>
</reference>
<keyword evidence="3 8" id="KW-0812">Transmembrane</keyword>
<sequence length="239" mass="27371">MKSLNTVKVFILVTTVIQFGHVFVTCHQNSGLTIEVPDREEMCFYENFEGSRMYIFEFRVLRGGNYDIDVLVESPSGKEIYNQVRKTNDHIMFQISWGTFKFCFSNQFSTITHKIVYFEIRPEDHKPLAVEGGRKGPSANTQVEESMEVIHSMATKIMEHQMKYRLSEARGRNEADLLNEHVQTYSIIQAVIILVVGLGELFILKMFFTEKRPKDSATATATGSDSADPNVHRFSTVRP</sequence>
<dbReference type="OMA" id="DREEMCF"/>
<dbReference type="GeneID" id="20198518"/>
<dbReference type="InterPro" id="IPR009038">
    <property type="entry name" value="GOLD_dom"/>
</dbReference>
<dbReference type="GO" id="GO:0005783">
    <property type="term" value="C:endoplasmic reticulum"/>
    <property type="evidence" value="ECO:0000318"/>
    <property type="project" value="GO_Central"/>
</dbReference>
<feature type="signal peptide" evidence="11">
    <location>
        <begin position="1"/>
        <end position="22"/>
    </location>
</feature>
<keyword evidence="4 11" id="KW-0732">Signal</keyword>
<feature type="compositionally biased region" description="Low complexity" evidence="9">
    <location>
        <begin position="216"/>
        <end position="228"/>
    </location>
</feature>
<evidence type="ECO:0000259" key="12">
    <source>
        <dbReference type="PROSITE" id="PS50866"/>
    </source>
</evidence>
<name>T1EPL8_HELRO</name>
<evidence type="ECO:0000256" key="6">
    <source>
        <dbReference type="ARBA" id="ARBA00023136"/>
    </source>
</evidence>
<evidence type="ECO:0000313" key="15">
    <source>
        <dbReference type="Proteomes" id="UP000015101"/>
    </source>
</evidence>
<dbReference type="KEGG" id="hro:HELRODRAFT_159966"/>
<evidence type="ECO:0000256" key="8">
    <source>
        <dbReference type="RuleBase" id="RU003827"/>
    </source>
</evidence>
<dbReference type="SMART" id="SM01190">
    <property type="entry name" value="EMP24_GP25L"/>
    <property type="match status" value="1"/>
</dbReference>
<reference evidence="15" key="1">
    <citation type="submission" date="2012-12" db="EMBL/GenBank/DDBJ databases">
        <authorList>
            <person name="Hellsten U."/>
            <person name="Grimwood J."/>
            <person name="Chapman J.A."/>
            <person name="Shapiro H."/>
            <person name="Aerts A."/>
            <person name="Otillar R.P."/>
            <person name="Terry A.Y."/>
            <person name="Boore J.L."/>
            <person name="Simakov O."/>
            <person name="Marletaz F."/>
            <person name="Cho S.-J."/>
            <person name="Edsinger-Gonzales E."/>
            <person name="Havlak P."/>
            <person name="Kuo D.-H."/>
            <person name="Larsson T."/>
            <person name="Lv J."/>
            <person name="Arendt D."/>
            <person name="Savage R."/>
            <person name="Osoegawa K."/>
            <person name="de Jong P."/>
            <person name="Lindberg D.R."/>
            <person name="Seaver E.C."/>
            <person name="Weisblat D.A."/>
            <person name="Putnam N.H."/>
            <person name="Grigoriev I.V."/>
            <person name="Rokhsar D.S."/>
        </authorList>
    </citation>
    <scope>NUCLEOTIDE SEQUENCE</scope>
</reference>
<evidence type="ECO:0000256" key="9">
    <source>
        <dbReference type="SAM" id="MobiDB-lite"/>
    </source>
</evidence>
<proteinExistence type="inferred from homology"/>
<dbReference type="InParanoid" id="T1EPL8"/>
<organism evidence="14 15">
    <name type="scientific">Helobdella robusta</name>
    <name type="common">Californian leech</name>
    <dbReference type="NCBI Taxonomy" id="6412"/>
    <lineage>
        <taxon>Eukaryota</taxon>
        <taxon>Metazoa</taxon>
        <taxon>Spiralia</taxon>
        <taxon>Lophotrochozoa</taxon>
        <taxon>Annelida</taxon>
        <taxon>Clitellata</taxon>
        <taxon>Hirudinea</taxon>
        <taxon>Rhynchobdellida</taxon>
        <taxon>Glossiphoniidae</taxon>
        <taxon>Helobdella</taxon>
    </lineage>
</organism>
<dbReference type="InterPro" id="IPR015720">
    <property type="entry name" value="Emp24-like"/>
</dbReference>
<gene>
    <name evidence="14" type="primary">20198518</name>
    <name evidence="13" type="ORF">HELRODRAFT_159966</name>
</gene>
<dbReference type="GO" id="GO:0005794">
    <property type="term" value="C:Golgi apparatus"/>
    <property type="evidence" value="ECO:0000318"/>
    <property type="project" value="GO_Central"/>
</dbReference>
<dbReference type="RefSeq" id="XP_009015252.1">
    <property type="nucleotide sequence ID" value="XM_009017004.1"/>
</dbReference>
<evidence type="ECO:0000256" key="7">
    <source>
        <dbReference type="ARBA" id="ARBA00037847"/>
    </source>
</evidence>
<dbReference type="STRING" id="6412.T1EPL8"/>
<keyword evidence="5 10" id="KW-1133">Transmembrane helix</keyword>
<dbReference type="GO" id="GO:0005793">
    <property type="term" value="C:endoplasmic reticulum-Golgi intermediate compartment"/>
    <property type="evidence" value="ECO:0000318"/>
    <property type="project" value="GO_Central"/>
</dbReference>
<comment type="subcellular location">
    <subcellularLocation>
        <location evidence="7">Endomembrane system</location>
        <topology evidence="7">Single-pass membrane protein</topology>
    </subcellularLocation>
    <subcellularLocation>
        <location evidence="1 8">Membrane</location>
        <topology evidence="1 8">Single-pass type I membrane protein</topology>
    </subcellularLocation>
</comment>
<evidence type="ECO:0000256" key="5">
    <source>
        <dbReference type="ARBA" id="ARBA00022989"/>
    </source>
</evidence>
<reference evidence="13 15" key="2">
    <citation type="journal article" date="2013" name="Nature">
        <title>Insights into bilaterian evolution from three spiralian genomes.</title>
        <authorList>
            <person name="Simakov O."/>
            <person name="Marletaz F."/>
            <person name="Cho S.J."/>
            <person name="Edsinger-Gonzales E."/>
            <person name="Havlak P."/>
            <person name="Hellsten U."/>
            <person name="Kuo D.H."/>
            <person name="Larsson T."/>
            <person name="Lv J."/>
            <person name="Arendt D."/>
            <person name="Savage R."/>
            <person name="Osoegawa K."/>
            <person name="de Jong P."/>
            <person name="Grimwood J."/>
            <person name="Chapman J.A."/>
            <person name="Shapiro H."/>
            <person name="Aerts A."/>
            <person name="Otillar R.P."/>
            <person name="Terry A.Y."/>
            <person name="Boore J.L."/>
            <person name="Grigoriev I.V."/>
            <person name="Lindberg D.R."/>
            <person name="Seaver E.C."/>
            <person name="Weisblat D.A."/>
            <person name="Putnam N.H."/>
            <person name="Rokhsar D.S."/>
        </authorList>
    </citation>
    <scope>NUCLEOTIDE SEQUENCE</scope>
</reference>
<dbReference type="eggNOG" id="KOG1693">
    <property type="taxonomic scope" value="Eukaryota"/>
</dbReference>
<dbReference type="SUPFAM" id="SSF101576">
    <property type="entry name" value="Supernatant protein factor (SPF), C-terminal domain"/>
    <property type="match status" value="1"/>
</dbReference>
<dbReference type="GO" id="GO:0016020">
    <property type="term" value="C:membrane"/>
    <property type="evidence" value="ECO:0007669"/>
    <property type="project" value="UniProtKB-SubCell"/>
</dbReference>
<comment type="similarity">
    <text evidence="2 8">Belongs to the EMP24/GP25L family.</text>
</comment>
<keyword evidence="15" id="KW-1185">Reference proteome</keyword>
<evidence type="ECO:0000256" key="3">
    <source>
        <dbReference type="ARBA" id="ARBA00022692"/>
    </source>
</evidence>
<dbReference type="AlphaFoldDB" id="T1EPL8"/>
<dbReference type="Pfam" id="PF01105">
    <property type="entry name" value="EMP24_GP25L"/>
    <property type="match status" value="1"/>
</dbReference>
<dbReference type="CTD" id="20198518"/>
<dbReference type="EMBL" id="AMQM01000448">
    <property type="status" value="NOT_ANNOTATED_CDS"/>
    <property type="molecule type" value="Genomic_DNA"/>
</dbReference>
<dbReference type="GO" id="GO:0006886">
    <property type="term" value="P:intracellular protein transport"/>
    <property type="evidence" value="ECO:0000318"/>
    <property type="project" value="GO_Central"/>
</dbReference>
<feature type="domain" description="GOLD" evidence="12">
    <location>
        <begin position="41"/>
        <end position="122"/>
    </location>
</feature>
<dbReference type="EMBL" id="KB096324">
    <property type="protein sequence ID" value="ESO05884.1"/>
    <property type="molecule type" value="Genomic_DNA"/>
</dbReference>
<feature type="transmembrane region" description="Helical" evidence="10">
    <location>
        <begin position="187"/>
        <end position="208"/>
    </location>
</feature>